<keyword evidence="2" id="KW-0614">Plasmid</keyword>
<dbReference type="Gene3D" id="1.10.150.690">
    <property type="entry name" value="DUF2063"/>
    <property type="match status" value="1"/>
</dbReference>
<gene>
    <name evidence="2" type="ORF">Achr_e200</name>
</gene>
<evidence type="ECO:0000313" key="2">
    <source>
        <dbReference type="EMBL" id="AJE23614.1"/>
    </source>
</evidence>
<dbReference type="RefSeq" id="WP_040107176.1">
    <property type="nucleotide sequence ID" value="NZ_CP010420.1"/>
</dbReference>
<name>A0A0C4WSJ2_9GAMM</name>
<dbReference type="HOGENOM" id="CLU_086594_0_1_6"/>
<sequence>MSLQAEFAAALLDPERPCPAGLKTWNGSDPAARFAVYRNNVVASLVDALGETFPVVRQLVGEAFFHIMAHCHVRAAPPRTRILAHYGASFAAFIEDFAPAAGLPYLADVARLEFLRVRACHASDAPVADGAALAVLLGEPERLPHLRLGLHPSLALLRSPFAVVSLWAAHQGALDIARVDPGHAESALVVRNGLEVEVIGLASGEAVLIGLLQEGLPLGRAAALAPGLDLATPLAQLIRTGAISRFTVENPGLPA</sequence>
<dbReference type="InterPro" id="IPR018640">
    <property type="entry name" value="DUF2063"/>
</dbReference>
<reference evidence="2 3" key="1">
    <citation type="journal article" date="2015" name="PLoS ONE">
        <title>Azotobacter Genomes: The Genome of Azotobacter chroococcum NCIMB 8003 (ATCC 4412).</title>
        <authorList>
            <person name="Robson R.L."/>
            <person name="Jones R."/>
            <person name="Robson R.M."/>
            <person name="Schwartz A."/>
            <person name="Richardson T.H."/>
        </authorList>
    </citation>
    <scope>NUCLEOTIDE SEQUENCE [LARGE SCALE GENOMIC DNA]</scope>
    <source>
        <strain evidence="2 3">NCIMB 8003</strain>
        <plasmid evidence="3">Plasmid pAcX50e</plasmid>
    </source>
</reference>
<accession>A0A0C4WSJ2</accession>
<proteinExistence type="predicted"/>
<organism evidence="2 3">
    <name type="scientific">Azotobacter chroococcum NCIMB 8003</name>
    <dbReference type="NCBI Taxonomy" id="1328314"/>
    <lineage>
        <taxon>Bacteria</taxon>
        <taxon>Pseudomonadati</taxon>
        <taxon>Pseudomonadota</taxon>
        <taxon>Gammaproteobacteria</taxon>
        <taxon>Pseudomonadales</taxon>
        <taxon>Pseudomonadaceae</taxon>
        <taxon>Azotobacter</taxon>
    </lineage>
</organism>
<protein>
    <recommendedName>
        <fullName evidence="1">Putative DNA-binding domain-containing protein</fullName>
    </recommendedName>
</protein>
<dbReference type="Proteomes" id="UP000068210">
    <property type="component" value="Plasmid pAcX50e"/>
</dbReference>
<dbReference type="InterPro" id="IPR044922">
    <property type="entry name" value="DUF2063_N_sf"/>
</dbReference>
<evidence type="ECO:0000259" key="1">
    <source>
        <dbReference type="Pfam" id="PF09836"/>
    </source>
</evidence>
<keyword evidence="3" id="KW-1185">Reference proteome</keyword>
<dbReference type="AlphaFoldDB" id="A0A0C4WSJ2"/>
<dbReference type="KEGG" id="acx:Achr_e200"/>
<feature type="domain" description="Putative DNA-binding" evidence="1">
    <location>
        <begin position="3"/>
        <end position="94"/>
    </location>
</feature>
<evidence type="ECO:0000313" key="3">
    <source>
        <dbReference type="Proteomes" id="UP000068210"/>
    </source>
</evidence>
<dbReference type="EMBL" id="CP010420">
    <property type="protein sequence ID" value="AJE23614.1"/>
    <property type="molecule type" value="Genomic_DNA"/>
</dbReference>
<geneLocation type="plasmid" evidence="2 3">
    <name>pAcX50e</name>
</geneLocation>
<dbReference type="Pfam" id="PF09836">
    <property type="entry name" value="DUF2063"/>
    <property type="match status" value="1"/>
</dbReference>